<dbReference type="EMBL" id="QFFJ01000002">
    <property type="protein sequence ID" value="RBL88448.1"/>
    <property type="molecule type" value="Genomic_DNA"/>
</dbReference>
<feature type="transmembrane region" description="Helical" evidence="1">
    <location>
        <begin position="90"/>
        <end position="118"/>
    </location>
</feature>
<keyword evidence="1" id="KW-0812">Transmembrane</keyword>
<proteinExistence type="predicted"/>
<evidence type="ECO:0008006" key="5">
    <source>
        <dbReference type="Google" id="ProtNLM"/>
    </source>
</evidence>
<name>A0A365XQP3_9BACT</name>
<sequence length="250" mass="29362">MMKIDCRKYVKRLLLLIMLCIPLKGLSQQPVAGDQETKKGQETNVTPSIPYYDKRTVSEAVITKLKQDKKMQYRDEDAKKSRSGEGFFRALAALFLFISKIRFMAAILLLAFLGFLLFRFMKNNGMSIFRKPKELEVTEEIHEEDLRSAGEYEDKIRAAIAARDIRQAVRWWYLYTLFQLANRQLIIPGREKTNNDYLRSMRNTPYYKTFSTLTLDYEYIWYGGFEVSEAQFSAMDQQFRDFNHQLGKAS</sequence>
<dbReference type="Proteomes" id="UP000253410">
    <property type="component" value="Unassembled WGS sequence"/>
</dbReference>
<keyword evidence="1" id="KW-0472">Membrane</keyword>
<gene>
    <name evidence="3" type="ORF">DF182_17820</name>
</gene>
<keyword evidence="4" id="KW-1185">Reference proteome</keyword>
<keyword evidence="2" id="KW-0732">Signal</keyword>
<reference evidence="3 4" key="1">
    <citation type="submission" date="2018-05" db="EMBL/GenBank/DDBJ databases">
        <title>Chitinophaga sp. K3CV102501T nov., isolated from isolated from a monsoon evergreen broad-leaved forest soil.</title>
        <authorList>
            <person name="Lv Y."/>
        </authorList>
    </citation>
    <scope>NUCLEOTIDE SEQUENCE [LARGE SCALE GENOMIC DNA]</scope>
    <source>
        <strain evidence="3 4">GDMCC 1.1325</strain>
    </source>
</reference>
<dbReference type="OrthoDB" id="5491447at2"/>
<dbReference type="AlphaFoldDB" id="A0A365XQP3"/>
<accession>A0A365XQP3</accession>
<organism evidence="3 4">
    <name type="scientific">Chitinophaga flava</name>
    <dbReference type="NCBI Taxonomy" id="2259036"/>
    <lineage>
        <taxon>Bacteria</taxon>
        <taxon>Pseudomonadati</taxon>
        <taxon>Bacteroidota</taxon>
        <taxon>Chitinophagia</taxon>
        <taxon>Chitinophagales</taxon>
        <taxon>Chitinophagaceae</taxon>
        <taxon>Chitinophaga</taxon>
    </lineage>
</organism>
<evidence type="ECO:0000256" key="2">
    <source>
        <dbReference type="SAM" id="SignalP"/>
    </source>
</evidence>
<feature type="signal peptide" evidence="2">
    <location>
        <begin position="1"/>
        <end position="32"/>
    </location>
</feature>
<comment type="caution">
    <text evidence="3">The sequence shown here is derived from an EMBL/GenBank/DDBJ whole genome shotgun (WGS) entry which is preliminary data.</text>
</comment>
<evidence type="ECO:0000313" key="3">
    <source>
        <dbReference type="EMBL" id="RBL88448.1"/>
    </source>
</evidence>
<dbReference type="RefSeq" id="WP_113617191.1">
    <property type="nucleotide sequence ID" value="NZ_QFFJ01000002.1"/>
</dbReference>
<protein>
    <recommendedName>
        <fullName evidence="5">DUF4129 domain-containing protein</fullName>
    </recommendedName>
</protein>
<feature type="chain" id="PRO_5016704329" description="DUF4129 domain-containing protein" evidence="2">
    <location>
        <begin position="33"/>
        <end position="250"/>
    </location>
</feature>
<evidence type="ECO:0000256" key="1">
    <source>
        <dbReference type="SAM" id="Phobius"/>
    </source>
</evidence>
<evidence type="ECO:0000313" key="4">
    <source>
        <dbReference type="Proteomes" id="UP000253410"/>
    </source>
</evidence>
<keyword evidence="1" id="KW-1133">Transmembrane helix</keyword>